<accession>A0A6N9SYY6</accession>
<dbReference type="InterPro" id="IPR029787">
    <property type="entry name" value="Nucleotide_cyclase"/>
</dbReference>
<feature type="domain" description="GGDEF" evidence="4">
    <location>
        <begin position="131"/>
        <end position="260"/>
    </location>
</feature>
<dbReference type="CDD" id="cd01949">
    <property type="entry name" value="GGDEF"/>
    <property type="match status" value="1"/>
</dbReference>
<name>A0A6N9SYY6_9HYPH</name>
<dbReference type="InterPro" id="IPR050469">
    <property type="entry name" value="Diguanylate_Cyclase"/>
</dbReference>
<sequence length="260" mass="28667">MKVARAELSVAFVICSLLAAAALIYASYQLTDSLQGGMADEALRQQYARMTFLALGFVGAAGFGSLFVVLPLLRHHNREQGKLRSLTVLLKERSKKLEAAALTDPLTGTHNRRFFDEALLQYVQEFQRIKRPLGLILIDLDHFKAINDSHGHDTGDEVLRAVAFCLFEVTRFHDVVARIGGEEFAIIAPNLGFDELRRFAEKLRHEISRVTLTVGEVRLGVTASIGIALAGPEDGPGSLTKRADVNLYQAKQGGRNRVII</sequence>
<dbReference type="NCBIfam" id="TIGR00254">
    <property type="entry name" value="GGDEF"/>
    <property type="match status" value="1"/>
</dbReference>
<organism evidence="5 6">
    <name type="scientific">Jiella pacifica</name>
    <dbReference type="NCBI Taxonomy" id="2696469"/>
    <lineage>
        <taxon>Bacteria</taxon>
        <taxon>Pseudomonadati</taxon>
        <taxon>Pseudomonadota</taxon>
        <taxon>Alphaproteobacteria</taxon>
        <taxon>Hyphomicrobiales</taxon>
        <taxon>Aurantimonadaceae</taxon>
        <taxon>Jiella</taxon>
    </lineage>
</organism>
<keyword evidence="3" id="KW-0472">Membrane</keyword>
<protein>
    <recommendedName>
        <fullName evidence="1">diguanylate cyclase</fullName>
        <ecNumber evidence="1">2.7.7.65</ecNumber>
    </recommendedName>
</protein>
<evidence type="ECO:0000259" key="4">
    <source>
        <dbReference type="PROSITE" id="PS50887"/>
    </source>
</evidence>
<dbReference type="GO" id="GO:0005886">
    <property type="term" value="C:plasma membrane"/>
    <property type="evidence" value="ECO:0007669"/>
    <property type="project" value="TreeGrafter"/>
</dbReference>
<dbReference type="RefSeq" id="WP_163461182.1">
    <property type="nucleotide sequence ID" value="NZ_JAAAMG010000002.1"/>
</dbReference>
<dbReference type="GO" id="GO:0052621">
    <property type="term" value="F:diguanylate cyclase activity"/>
    <property type="evidence" value="ECO:0007669"/>
    <property type="project" value="UniProtKB-EC"/>
</dbReference>
<dbReference type="EC" id="2.7.7.65" evidence="1"/>
<evidence type="ECO:0000313" key="6">
    <source>
        <dbReference type="Proteomes" id="UP000469011"/>
    </source>
</evidence>
<dbReference type="Pfam" id="PF00990">
    <property type="entry name" value="GGDEF"/>
    <property type="match status" value="1"/>
</dbReference>
<gene>
    <name evidence="5" type="ORF">GTK09_03905</name>
</gene>
<dbReference type="PANTHER" id="PTHR45138:SF9">
    <property type="entry name" value="DIGUANYLATE CYCLASE DGCM-RELATED"/>
    <property type="match status" value="1"/>
</dbReference>
<reference evidence="5 6" key="1">
    <citation type="submission" date="2020-01" db="EMBL/GenBank/DDBJ databases">
        <title>Jiella pacifica sp. nov.</title>
        <authorList>
            <person name="Xue Z."/>
            <person name="Zhu S."/>
            <person name="Chen J."/>
            <person name="Yang J."/>
        </authorList>
    </citation>
    <scope>NUCLEOTIDE SEQUENCE [LARGE SCALE GENOMIC DNA]</scope>
    <source>
        <strain evidence="5 6">40Bstr34</strain>
    </source>
</reference>
<dbReference type="Proteomes" id="UP000469011">
    <property type="component" value="Unassembled WGS sequence"/>
</dbReference>
<dbReference type="Gene3D" id="3.30.70.270">
    <property type="match status" value="1"/>
</dbReference>
<dbReference type="InterPro" id="IPR000160">
    <property type="entry name" value="GGDEF_dom"/>
</dbReference>
<dbReference type="AlphaFoldDB" id="A0A6N9SYY6"/>
<dbReference type="SUPFAM" id="SSF55073">
    <property type="entry name" value="Nucleotide cyclase"/>
    <property type="match status" value="1"/>
</dbReference>
<keyword evidence="3" id="KW-1133">Transmembrane helix</keyword>
<evidence type="ECO:0000256" key="3">
    <source>
        <dbReference type="SAM" id="Phobius"/>
    </source>
</evidence>
<dbReference type="PROSITE" id="PS50887">
    <property type="entry name" value="GGDEF"/>
    <property type="match status" value="1"/>
</dbReference>
<evidence type="ECO:0000256" key="2">
    <source>
        <dbReference type="ARBA" id="ARBA00034247"/>
    </source>
</evidence>
<dbReference type="SMART" id="SM00267">
    <property type="entry name" value="GGDEF"/>
    <property type="match status" value="1"/>
</dbReference>
<dbReference type="GO" id="GO:1902201">
    <property type="term" value="P:negative regulation of bacterial-type flagellum-dependent cell motility"/>
    <property type="evidence" value="ECO:0007669"/>
    <property type="project" value="TreeGrafter"/>
</dbReference>
<dbReference type="FunFam" id="3.30.70.270:FF:000001">
    <property type="entry name" value="Diguanylate cyclase domain protein"/>
    <property type="match status" value="1"/>
</dbReference>
<dbReference type="PANTHER" id="PTHR45138">
    <property type="entry name" value="REGULATORY COMPONENTS OF SENSORY TRANSDUCTION SYSTEM"/>
    <property type="match status" value="1"/>
</dbReference>
<evidence type="ECO:0000313" key="5">
    <source>
        <dbReference type="EMBL" id="NDW03562.1"/>
    </source>
</evidence>
<evidence type="ECO:0000256" key="1">
    <source>
        <dbReference type="ARBA" id="ARBA00012528"/>
    </source>
</evidence>
<comment type="catalytic activity">
    <reaction evidence="2">
        <text>2 GTP = 3',3'-c-di-GMP + 2 diphosphate</text>
        <dbReference type="Rhea" id="RHEA:24898"/>
        <dbReference type="ChEBI" id="CHEBI:33019"/>
        <dbReference type="ChEBI" id="CHEBI:37565"/>
        <dbReference type="ChEBI" id="CHEBI:58805"/>
        <dbReference type="EC" id="2.7.7.65"/>
    </reaction>
</comment>
<keyword evidence="3" id="KW-0812">Transmembrane</keyword>
<comment type="caution">
    <text evidence="5">The sequence shown here is derived from an EMBL/GenBank/DDBJ whole genome shotgun (WGS) entry which is preliminary data.</text>
</comment>
<dbReference type="GO" id="GO:0043709">
    <property type="term" value="P:cell adhesion involved in single-species biofilm formation"/>
    <property type="evidence" value="ECO:0007669"/>
    <property type="project" value="TreeGrafter"/>
</dbReference>
<keyword evidence="6" id="KW-1185">Reference proteome</keyword>
<dbReference type="EMBL" id="JAAAMG010000002">
    <property type="protein sequence ID" value="NDW03562.1"/>
    <property type="molecule type" value="Genomic_DNA"/>
</dbReference>
<feature type="transmembrane region" description="Helical" evidence="3">
    <location>
        <begin position="50"/>
        <end position="73"/>
    </location>
</feature>
<proteinExistence type="predicted"/>
<dbReference type="InterPro" id="IPR043128">
    <property type="entry name" value="Rev_trsase/Diguanyl_cyclase"/>
</dbReference>